<keyword evidence="4" id="KW-0472">Membrane</keyword>
<comment type="subcellular location">
    <subcellularLocation>
        <location evidence="1">Membrane</location>
    </subcellularLocation>
</comment>
<dbReference type="AlphaFoldDB" id="A0A1M6J9J7"/>
<dbReference type="EMBL" id="FQYX01000021">
    <property type="protein sequence ID" value="SHJ43406.1"/>
    <property type="molecule type" value="Genomic_DNA"/>
</dbReference>
<evidence type="ECO:0000256" key="5">
    <source>
        <dbReference type="ARBA" id="ARBA00023237"/>
    </source>
</evidence>
<dbReference type="Pfam" id="PF01103">
    <property type="entry name" value="Omp85"/>
    <property type="match status" value="1"/>
</dbReference>
<dbReference type="GO" id="GO:0019867">
    <property type="term" value="C:outer membrane"/>
    <property type="evidence" value="ECO:0007669"/>
    <property type="project" value="InterPro"/>
</dbReference>
<dbReference type="STRING" id="558155.SAMN04487911_12114"/>
<dbReference type="PANTHER" id="PTHR12815">
    <property type="entry name" value="SORTING AND ASSEMBLY MACHINERY SAMM50 PROTEIN FAMILY MEMBER"/>
    <property type="match status" value="1"/>
</dbReference>
<keyword evidence="5" id="KW-0998">Cell outer membrane</keyword>
<dbReference type="Gene3D" id="2.40.160.50">
    <property type="entry name" value="membrane protein fhac: a member of the omp85/tpsb transporter family"/>
    <property type="match status" value="1"/>
</dbReference>
<evidence type="ECO:0000256" key="3">
    <source>
        <dbReference type="ARBA" id="ARBA00022729"/>
    </source>
</evidence>
<evidence type="ECO:0000313" key="8">
    <source>
        <dbReference type="Proteomes" id="UP000184231"/>
    </source>
</evidence>
<dbReference type="InterPro" id="IPR000184">
    <property type="entry name" value="Bac_surfAg_D15"/>
</dbReference>
<protein>
    <submittedName>
        <fullName evidence="7">Outer membrane protein assembly factor BamA</fullName>
    </submittedName>
</protein>
<name>A0A1M6J9J7_9FLAO</name>
<evidence type="ECO:0000256" key="1">
    <source>
        <dbReference type="ARBA" id="ARBA00004370"/>
    </source>
</evidence>
<dbReference type="InterPro" id="IPR039910">
    <property type="entry name" value="D15-like"/>
</dbReference>
<gene>
    <name evidence="7" type="ORF">SAMN04487911_12114</name>
</gene>
<keyword evidence="3" id="KW-0732">Signal</keyword>
<evidence type="ECO:0000259" key="6">
    <source>
        <dbReference type="Pfam" id="PF01103"/>
    </source>
</evidence>
<accession>A0A1M6J9J7</accession>
<reference evidence="7 8" key="1">
    <citation type="submission" date="2016-11" db="EMBL/GenBank/DDBJ databases">
        <authorList>
            <person name="Jaros S."/>
            <person name="Januszkiewicz K."/>
            <person name="Wedrychowicz H."/>
        </authorList>
    </citation>
    <scope>NUCLEOTIDE SEQUENCE [LARGE SCALE GENOMIC DNA]</scope>
    <source>
        <strain evidence="7 8">CGMCC 1.8863</strain>
    </source>
</reference>
<sequence>MWVGILLLGLVLHSCSVKKYIPEGAQLYAGGKLELTSEEPVKDLKVVAGELDALLRPVPNSKILGIYLGLYAHFKAQGEKPGFINKFLNKKIGEKPVYLSDVNAEKTKELIQNRLENRGFFYNDISSKEISNKNSASIVYQVEVSQPYTMETYQLDTDSLPIYKAIQKSLGASVLKKGNRYDLASLKQERERIDADLKSQGYYNFNGDFLIFEADTNRYKNRRFDLFLRLKKEVPQKSQIPYIIKDITVYPNYMIDEKGQALDSVRLDGIDFLQQPLFFKPKRLSPYILLEKGKRYTPSASRLSSNRLSSIGTYKFVNIRYNELVADSLISTDSIGALDARIYLSPLNKRSIRTELQAVSKSNNFAGPSLAVTYSNRNLFQGGETLNLSVDGGYETQLGGKENAGLSSTKIGLKSSMVFPRLLAPIRTEGRFKYGVPKTKIEVGAEFFKRSQLYNVHSYNTSFGYLYNANKYVFHELVPLGFNYVKLSKSSAEFEAILNENPYLKSSFRQQFIAGLSYSFTYNELLRQKRKHSVFFNFNLDIAGNTLSLLSKKKNDTGKNTFLGLEYAQYAKFDVDFRHYLKLGNSQTLVSRVFGGIGLPYGNSTALPFSKQYYSGGPYSVRAFRIRSLGPGSYLPSTDNQTNYFDQSGDIRLEANIEYRFPIYSFFKGALFADAGNVWLIKENESLPGGRFTSDFINELGVGVGAGLRVDIQSFVIRLDVAAPFNKPYLPKKDRWEVGIKEPILNFAIGYPF</sequence>
<dbReference type="Proteomes" id="UP000184231">
    <property type="component" value="Unassembled WGS sequence"/>
</dbReference>
<proteinExistence type="predicted"/>
<evidence type="ECO:0000256" key="2">
    <source>
        <dbReference type="ARBA" id="ARBA00022692"/>
    </source>
</evidence>
<evidence type="ECO:0000313" key="7">
    <source>
        <dbReference type="EMBL" id="SHJ43406.1"/>
    </source>
</evidence>
<feature type="domain" description="Bacterial surface antigen (D15)" evidence="6">
    <location>
        <begin position="371"/>
        <end position="740"/>
    </location>
</feature>
<organism evidence="7 8">
    <name type="scientific">Arenibacter nanhaiticus</name>
    <dbReference type="NCBI Taxonomy" id="558155"/>
    <lineage>
        <taxon>Bacteria</taxon>
        <taxon>Pseudomonadati</taxon>
        <taxon>Bacteroidota</taxon>
        <taxon>Flavobacteriia</taxon>
        <taxon>Flavobacteriales</taxon>
        <taxon>Flavobacteriaceae</taxon>
        <taxon>Arenibacter</taxon>
    </lineage>
</organism>
<keyword evidence="2" id="KW-0812">Transmembrane</keyword>
<evidence type="ECO:0000256" key="4">
    <source>
        <dbReference type="ARBA" id="ARBA00023136"/>
    </source>
</evidence>
<keyword evidence="8" id="KW-1185">Reference proteome</keyword>
<dbReference type="PANTHER" id="PTHR12815:SF47">
    <property type="entry name" value="TRANSLOCATION AND ASSEMBLY MODULE SUBUNIT TAMA"/>
    <property type="match status" value="1"/>
</dbReference>